<reference evidence="3 4" key="1">
    <citation type="submission" date="2015-04" db="EMBL/GenBank/DDBJ databases">
        <title>Draft Genome Sequence of the Novel Agar-Digesting Marine Bacterium Q1.</title>
        <authorList>
            <person name="Li Y."/>
            <person name="Li D."/>
            <person name="Chen G."/>
            <person name="Du Z."/>
        </authorList>
    </citation>
    <scope>NUCLEOTIDE SEQUENCE [LARGE SCALE GENOMIC DNA]</scope>
    <source>
        <strain evidence="3 4">Q1</strain>
    </source>
</reference>
<proteinExistence type="predicted"/>
<keyword evidence="1" id="KW-0175">Coiled coil</keyword>
<protein>
    <submittedName>
        <fullName evidence="3">Uncharacterized protein</fullName>
    </submittedName>
</protein>
<keyword evidence="4" id="KW-1185">Reference proteome</keyword>
<evidence type="ECO:0000313" key="4">
    <source>
        <dbReference type="Proteomes" id="UP000037600"/>
    </source>
</evidence>
<dbReference type="EMBL" id="LAZL01000016">
    <property type="protein sequence ID" value="KMT65035.1"/>
    <property type="molecule type" value="Genomic_DNA"/>
</dbReference>
<dbReference type="Proteomes" id="UP000037600">
    <property type="component" value="Unassembled WGS sequence"/>
</dbReference>
<feature type="region of interest" description="Disordered" evidence="2">
    <location>
        <begin position="109"/>
        <end position="144"/>
    </location>
</feature>
<dbReference type="InterPro" id="IPR009386">
    <property type="entry name" value="ZapG-like"/>
</dbReference>
<dbReference type="AlphaFoldDB" id="A0A0J8GQI5"/>
<dbReference type="STRING" id="1513271.XM47_11170"/>
<sequence length="144" mass="16239">MEWVIGLGIFVVGALVGFGLTKVLGNSNSENKQLTEQLEQHIAAQQNFKQDVDQYLQSVNNAMQSIAQQAQAAATESQQQFNKLTEVQKEHKEYIPYFSAEVSDLLQQNNESDKDRIKSHKTINDEKPLDYSADKMGLFESSNK</sequence>
<feature type="coiled-coil region" evidence="1">
    <location>
        <begin position="24"/>
        <end position="87"/>
    </location>
</feature>
<evidence type="ECO:0000313" key="3">
    <source>
        <dbReference type="EMBL" id="KMT65035.1"/>
    </source>
</evidence>
<accession>A0A0J8GQI5</accession>
<dbReference type="OrthoDB" id="6386182at2"/>
<dbReference type="RefSeq" id="WP_048692522.1">
    <property type="nucleotide sequence ID" value="NZ_KQ130491.1"/>
</dbReference>
<feature type="compositionally biased region" description="Basic and acidic residues" evidence="2">
    <location>
        <begin position="111"/>
        <end position="133"/>
    </location>
</feature>
<evidence type="ECO:0000256" key="2">
    <source>
        <dbReference type="SAM" id="MobiDB-lite"/>
    </source>
</evidence>
<evidence type="ECO:0000256" key="1">
    <source>
        <dbReference type="SAM" id="Coils"/>
    </source>
</evidence>
<name>A0A0J8GQI5_9ALTE</name>
<gene>
    <name evidence="3" type="ORF">XM47_11170</name>
</gene>
<organism evidence="3 4">
    <name type="scientific">Catenovulum maritimum</name>
    <dbReference type="NCBI Taxonomy" id="1513271"/>
    <lineage>
        <taxon>Bacteria</taxon>
        <taxon>Pseudomonadati</taxon>
        <taxon>Pseudomonadota</taxon>
        <taxon>Gammaproteobacteria</taxon>
        <taxon>Alteromonadales</taxon>
        <taxon>Alteromonadaceae</taxon>
        <taxon>Catenovulum</taxon>
    </lineage>
</organism>
<dbReference type="Pfam" id="PF06295">
    <property type="entry name" value="ZapG-like"/>
    <property type="match status" value="1"/>
</dbReference>
<comment type="caution">
    <text evidence="3">The sequence shown here is derived from an EMBL/GenBank/DDBJ whole genome shotgun (WGS) entry which is preliminary data.</text>
</comment>